<evidence type="ECO:0000256" key="2">
    <source>
        <dbReference type="ARBA" id="ARBA00022679"/>
    </source>
</evidence>
<comment type="caution">
    <text evidence="6">The sequence shown here is derived from an EMBL/GenBank/DDBJ whole genome shotgun (WGS) entry which is preliminary data.</text>
</comment>
<dbReference type="HAMAP" id="MF_00472">
    <property type="entry name" value="UbiG"/>
    <property type="match status" value="1"/>
</dbReference>
<comment type="catalytic activity">
    <reaction evidence="5">
        <text>a 3-demethylubiquinol + S-adenosyl-L-methionine = a ubiquinol + S-adenosyl-L-homocysteine + H(+)</text>
        <dbReference type="Rhea" id="RHEA:44380"/>
        <dbReference type="Rhea" id="RHEA-COMP:9566"/>
        <dbReference type="Rhea" id="RHEA-COMP:10914"/>
        <dbReference type="ChEBI" id="CHEBI:15378"/>
        <dbReference type="ChEBI" id="CHEBI:17976"/>
        <dbReference type="ChEBI" id="CHEBI:57856"/>
        <dbReference type="ChEBI" id="CHEBI:59789"/>
        <dbReference type="ChEBI" id="CHEBI:84422"/>
        <dbReference type="EC" id="2.1.1.64"/>
    </reaction>
</comment>
<name>A0ABU8XLD5_9PROT</name>
<keyword evidence="7" id="KW-1185">Reference proteome</keyword>
<reference evidence="6 7" key="1">
    <citation type="submission" date="2024-01" db="EMBL/GenBank/DDBJ databases">
        <title>Multi-omics insights into the function and evolution of sodium benzoate biodegradation pathways in Benzoatithermus flavus gen. nov., sp. nov. from hot spring.</title>
        <authorList>
            <person name="Hu C.-J."/>
            <person name="Li W.-J."/>
        </authorList>
    </citation>
    <scope>NUCLEOTIDE SEQUENCE [LARGE SCALE GENOMIC DNA]</scope>
    <source>
        <strain evidence="6 7">SYSU G07066</strain>
    </source>
</reference>
<dbReference type="Pfam" id="PF13489">
    <property type="entry name" value="Methyltransf_23"/>
    <property type="match status" value="1"/>
</dbReference>
<dbReference type="SUPFAM" id="SSF53335">
    <property type="entry name" value="S-adenosyl-L-methionine-dependent methyltransferases"/>
    <property type="match status" value="1"/>
</dbReference>
<dbReference type="PANTHER" id="PTHR43464:SF19">
    <property type="entry name" value="UBIQUINONE BIOSYNTHESIS O-METHYLTRANSFERASE, MITOCHONDRIAL"/>
    <property type="match status" value="1"/>
</dbReference>
<dbReference type="InterPro" id="IPR029063">
    <property type="entry name" value="SAM-dependent_MTases_sf"/>
</dbReference>
<dbReference type="Proteomes" id="UP001375743">
    <property type="component" value="Unassembled WGS sequence"/>
</dbReference>
<sequence>MASAASASVDNSLDRDELAKFEALGRSWWDPKGPMAPLHKLNPVRIAYIRDRVCAQLGRSPRTARPLHGLSVLDVGCGGGLLAEPLARLGAAVTGIDPLPESIATARWHAAETGVELAYEATTLEEVVRDGRRFDLVVASEVIEHVPDPEGFVAVLAEAIRPGGLAILSTVSRTTWSFLTAIVGAEYLLRWLPPGTHDWRRFVRPSELAQYLRAQGLRPVHVAGIAYDGATDSFRLSRDPSVNYLMTAQRPV</sequence>
<keyword evidence="6" id="KW-0456">Lyase</keyword>
<evidence type="ECO:0000256" key="4">
    <source>
        <dbReference type="ARBA" id="ARBA00022691"/>
    </source>
</evidence>
<dbReference type="PANTHER" id="PTHR43464">
    <property type="entry name" value="METHYLTRANSFERASE"/>
    <property type="match status" value="1"/>
</dbReference>
<evidence type="ECO:0000256" key="1">
    <source>
        <dbReference type="ARBA" id="ARBA00022603"/>
    </source>
</evidence>
<dbReference type="Gene3D" id="3.40.50.150">
    <property type="entry name" value="Vaccinia Virus protein VP39"/>
    <property type="match status" value="1"/>
</dbReference>
<evidence type="ECO:0000256" key="3">
    <source>
        <dbReference type="ARBA" id="ARBA00022688"/>
    </source>
</evidence>
<keyword evidence="2 5" id="KW-0808">Transferase</keyword>
<protein>
    <recommendedName>
        <fullName evidence="5">Ubiquinone biosynthesis O-methyltransferase</fullName>
    </recommendedName>
    <alternativeName>
        <fullName evidence="5">2-polyprenyl-6-hydroxyphenol methylase</fullName>
        <ecNumber evidence="5">2.1.1.222</ecNumber>
    </alternativeName>
    <alternativeName>
        <fullName evidence="5">3-demethylubiquinone 3-O-methyltransferase</fullName>
        <ecNumber evidence="5">2.1.1.64</ecNumber>
    </alternativeName>
</protein>
<evidence type="ECO:0000313" key="7">
    <source>
        <dbReference type="Proteomes" id="UP001375743"/>
    </source>
</evidence>
<dbReference type="GO" id="GO:0061542">
    <property type="term" value="F:3-demethylubiquinol 3-O-methyltransferase activity"/>
    <property type="evidence" value="ECO:0007669"/>
    <property type="project" value="UniProtKB-EC"/>
</dbReference>
<comment type="similarity">
    <text evidence="5">Belongs to the methyltransferase superfamily. UbiG/COQ3 family.</text>
</comment>
<dbReference type="CDD" id="cd02440">
    <property type="entry name" value="AdoMet_MTases"/>
    <property type="match status" value="1"/>
</dbReference>
<dbReference type="InterPro" id="IPR010233">
    <property type="entry name" value="UbiG_MeTrfase"/>
</dbReference>
<dbReference type="GO" id="GO:0032259">
    <property type="term" value="P:methylation"/>
    <property type="evidence" value="ECO:0007669"/>
    <property type="project" value="UniProtKB-KW"/>
</dbReference>
<evidence type="ECO:0000313" key="6">
    <source>
        <dbReference type="EMBL" id="MEK0082003.1"/>
    </source>
</evidence>
<dbReference type="EC" id="2.1.1.64" evidence="5"/>
<organism evidence="6 7">
    <name type="scientific">Benzoatithermus flavus</name>
    <dbReference type="NCBI Taxonomy" id="3108223"/>
    <lineage>
        <taxon>Bacteria</taxon>
        <taxon>Pseudomonadati</taxon>
        <taxon>Pseudomonadota</taxon>
        <taxon>Alphaproteobacteria</taxon>
        <taxon>Geminicoccales</taxon>
        <taxon>Geminicoccaceae</taxon>
        <taxon>Benzoatithermus</taxon>
    </lineage>
</organism>
<gene>
    <name evidence="5 6" type="primary">ubiG</name>
    <name evidence="6" type="ORF">U1T56_02480</name>
</gene>
<dbReference type="NCBIfam" id="TIGR01983">
    <property type="entry name" value="UbiG"/>
    <property type="match status" value="1"/>
</dbReference>
<feature type="binding site" evidence="5">
    <location>
        <position position="76"/>
    </location>
    <ligand>
        <name>S-adenosyl-L-methionine</name>
        <dbReference type="ChEBI" id="CHEBI:59789"/>
    </ligand>
</feature>
<feature type="binding site" evidence="5">
    <location>
        <position position="140"/>
    </location>
    <ligand>
        <name>S-adenosyl-L-methionine</name>
        <dbReference type="ChEBI" id="CHEBI:59789"/>
    </ligand>
</feature>
<dbReference type="GO" id="GO:0102208">
    <property type="term" value="F:2-polyprenyl-6-hydroxyphenol methylase activity"/>
    <property type="evidence" value="ECO:0007669"/>
    <property type="project" value="UniProtKB-EC"/>
</dbReference>
<feature type="binding site" evidence="5">
    <location>
        <position position="97"/>
    </location>
    <ligand>
        <name>S-adenosyl-L-methionine</name>
        <dbReference type="ChEBI" id="CHEBI:59789"/>
    </ligand>
</feature>
<dbReference type="RefSeq" id="WP_418157860.1">
    <property type="nucleotide sequence ID" value="NZ_JBBLZC010000002.1"/>
</dbReference>
<accession>A0ABU8XLD5</accession>
<dbReference type="EC" id="2.1.1.222" evidence="5"/>
<dbReference type="EMBL" id="JBBLZC010000002">
    <property type="protein sequence ID" value="MEK0082003.1"/>
    <property type="molecule type" value="Genomic_DNA"/>
</dbReference>
<keyword evidence="1 5" id="KW-0489">Methyltransferase</keyword>
<proteinExistence type="inferred from homology"/>
<evidence type="ECO:0000256" key="5">
    <source>
        <dbReference type="HAMAP-Rule" id="MF_00472"/>
    </source>
</evidence>
<keyword evidence="4 5" id="KW-0949">S-adenosyl-L-methionine</keyword>
<comment type="catalytic activity">
    <reaction evidence="5">
        <text>a 3-(all-trans-polyprenyl)benzene-1,2-diol + S-adenosyl-L-methionine = a 2-methoxy-6-(all-trans-polyprenyl)phenol + S-adenosyl-L-homocysteine + H(+)</text>
        <dbReference type="Rhea" id="RHEA:31411"/>
        <dbReference type="Rhea" id="RHEA-COMP:9550"/>
        <dbReference type="Rhea" id="RHEA-COMP:9551"/>
        <dbReference type="ChEBI" id="CHEBI:15378"/>
        <dbReference type="ChEBI" id="CHEBI:57856"/>
        <dbReference type="ChEBI" id="CHEBI:59789"/>
        <dbReference type="ChEBI" id="CHEBI:62729"/>
        <dbReference type="ChEBI" id="CHEBI:62731"/>
        <dbReference type="EC" id="2.1.1.222"/>
    </reaction>
</comment>
<keyword evidence="3 5" id="KW-0831">Ubiquinone biosynthesis</keyword>
<dbReference type="GO" id="GO:0016829">
    <property type="term" value="F:lyase activity"/>
    <property type="evidence" value="ECO:0007669"/>
    <property type="project" value="UniProtKB-KW"/>
</dbReference>
<comment type="pathway">
    <text evidence="5">Cofactor biosynthesis; ubiquinone biosynthesis.</text>
</comment>
<feature type="binding site" evidence="5">
    <location>
        <position position="45"/>
    </location>
    <ligand>
        <name>S-adenosyl-L-methionine</name>
        <dbReference type="ChEBI" id="CHEBI:59789"/>
    </ligand>
</feature>
<comment type="function">
    <text evidence="5">O-methyltransferase that catalyzes the 2 O-methylation steps in the ubiquinone biosynthetic pathway.</text>
</comment>